<accession>R7V6N1</accession>
<reference evidence="2" key="3">
    <citation type="submission" date="2015-06" db="UniProtKB">
        <authorList>
            <consortium name="EnsemblMetazoa"/>
        </authorList>
    </citation>
    <scope>IDENTIFICATION</scope>
</reference>
<proteinExistence type="predicted"/>
<name>R7V6N1_CAPTE</name>
<protein>
    <submittedName>
        <fullName evidence="1 2">Uncharacterized protein</fullName>
    </submittedName>
</protein>
<reference evidence="1 3" key="2">
    <citation type="journal article" date="2013" name="Nature">
        <title>Insights into bilaterian evolution from three spiralian genomes.</title>
        <authorList>
            <person name="Simakov O."/>
            <person name="Marletaz F."/>
            <person name="Cho S.J."/>
            <person name="Edsinger-Gonzales E."/>
            <person name="Havlak P."/>
            <person name="Hellsten U."/>
            <person name="Kuo D.H."/>
            <person name="Larsson T."/>
            <person name="Lv J."/>
            <person name="Arendt D."/>
            <person name="Savage R."/>
            <person name="Osoegawa K."/>
            <person name="de Jong P."/>
            <person name="Grimwood J."/>
            <person name="Chapman J.A."/>
            <person name="Shapiro H."/>
            <person name="Aerts A."/>
            <person name="Otillar R.P."/>
            <person name="Terry A.Y."/>
            <person name="Boore J.L."/>
            <person name="Grigoriev I.V."/>
            <person name="Lindberg D.R."/>
            <person name="Seaver E.C."/>
            <person name="Weisblat D.A."/>
            <person name="Putnam N.H."/>
            <person name="Rokhsar D.S."/>
        </authorList>
    </citation>
    <scope>NUCLEOTIDE SEQUENCE</scope>
    <source>
        <strain evidence="1 3">I ESC-2004</strain>
    </source>
</reference>
<reference evidence="3" key="1">
    <citation type="submission" date="2012-12" db="EMBL/GenBank/DDBJ databases">
        <authorList>
            <person name="Hellsten U."/>
            <person name="Grimwood J."/>
            <person name="Chapman J.A."/>
            <person name="Shapiro H."/>
            <person name="Aerts A."/>
            <person name="Otillar R.P."/>
            <person name="Terry A.Y."/>
            <person name="Boore J.L."/>
            <person name="Simakov O."/>
            <person name="Marletaz F."/>
            <person name="Cho S.-J."/>
            <person name="Edsinger-Gonzales E."/>
            <person name="Havlak P."/>
            <person name="Kuo D.-H."/>
            <person name="Larsson T."/>
            <person name="Lv J."/>
            <person name="Arendt D."/>
            <person name="Savage R."/>
            <person name="Osoegawa K."/>
            <person name="de Jong P."/>
            <person name="Lindberg D.R."/>
            <person name="Seaver E.C."/>
            <person name="Weisblat D.A."/>
            <person name="Putnam N.H."/>
            <person name="Grigoriev I.V."/>
            <person name="Rokhsar D.S."/>
        </authorList>
    </citation>
    <scope>NUCLEOTIDE SEQUENCE</scope>
    <source>
        <strain evidence="3">I ESC-2004</strain>
    </source>
</reference>
<dbReference type="EMBL" id="AMQN01005512">
    <property type="status" value="NOT_ANNOTATED_CDS"/>
    <property type="molecule type" value="Genomic_DNA"/>
</dbReference>
<evidence type="ECO:0000313" key="1">
    <source>
        <dbReference type="EMBL" id="ELU12026.1"/>
    </source>
</evidence>
<dbReference type="Proteomes" id="UP000014760">
    <property type="component" value="Unassembled WGS sequence"/>
</dbReference>
<dbReference type="AlphaFoldDB" id="R7V6N1"/>
<evidence type="ECO:0000313" key="3">
    <source>
        <dbReference type="Proteomes" id="UP000014760"/>
    </source>
</evidence>
<evidence type="ECO:0000313" key="2">
    <source>
        <dbReference type="EnsemblMetazoa" id="CapteP188109"/>
    </source>
</evidence>
<dbReference type="EnsemblMetazoa" id="CapteT188109">
    <property type="protein sequence ID" value="CapteP188109"/>
    <property type="gene ID" value="CapteG188109"/>
</dbReference>
<keyword evidence="3" id="KW-1185">Reference proteome</keyword>
<dbReference type="OrthoDB" id="10056483at2759"/>
<dbReference type="EMBL" id="KB296213">
    <property type="protein sequence ID" value="ELU12026.1"/>
    <property type="molecule type" value="Genomic_DNA"/>
</dbReference>
<sequence length="579" mass="66519">MVEGDKPVSMSELDRALQQLKCGKAMDDSGVVGEYVRGLGERGRQALREEFNVILRDGVVPEEWRRSRVALLSKGGDRRVVLNYRPVAIIMVMDLEWRSVKQSQVCVGDGEVRCPFLVARERWKNMMVCKAMYGAGAIVWKRAEAKSLEVMQSEFGRWLWRVDMSVRNAAVQGESGWSTFEEREVKAKMAFVRKILWGGGLVAEVGRAALLEIGLQSGLWKEVESMGLRFHWDELAHLICRRRVSETGREMRGVGEDWIRDMTKEKMNERVMEVGKEEWKRLLQSTELTRRYGEEERDCVCGEEERDCVCGEEERDCVWRETEEHVLLDCVRYEHLRGEWRERWREEKGNQDMMEGDIYPFYLSAGYSATAHGEVINNKAVRPADRRGSTTEHYLAIRSPGISSSYHRPIFPHYTQAQKRQDEPKHTLVIEQVPNPNQYNNSFDFQTKIRSWDASLIQMINNAKIIYNDKVLSEAKGILNLNKPNSTASRGPIKITLADTADFNHLPSYGLKIGWEIFNAEQWLSSPSQCFKCQRSGYNANFATRCHSKPCCITEMITPNEEAASVRQNVATLKGIILL</sequence>
<gene>
    <name evidence="1" type="ORF">CAPTEDRAFT_188109</name>
</gene>
<dbReference type="HOGENOM" id="CLU_471124_0_0_1"/>
<organism evidence="1">
    <name type="scientific">Capitella teleta</name>
    <name type="common">Polychaete worm</name>
    <dbReference type="NCBI Taxonomy" id="283909"/>
    <lineage>
        <taxon>Eukaryota</taxon>
        <taxon>Metazoa</taxon>
        <taxon>Spiralia</taxon>
        <taxon>Lophotrochozoa</taxon>
        <taxon>Annelida</taxon>
        <taxon>Polychaeta</taxon>
        <taxon>Sedentaria</taxon>
        <taxon>Scolecida</taxon>
        <taxon>Capitellidae</taxon>
        <taxon>Capitella</taxon>
    </lineage>
</organism>